<comment type="caution">
    <text evidence="2">The sequence shown here is derived from an EMBL/GenBank/DDBJ whole genome shotgun (WGS) entry which is preliminary data.</text>
</comment>
<evidence type="ECO:0000256" key="1">
    <source>
        <dbReference type="SAM" id="MobiDB-lite"/>
    </source>
</evidence>
<organism evidence="2 3">
    <name type="scientific">Chlamydomonas eustigma</name>
    <dbReference type="NCBI Taxonomy" id="1157962"/>
    <lineage>
        <taxon>Eukaryota</taxon>
        <taxon>Viridiplantae</taxon>
        <taxon>Chlorophyta</taxon>
        <taxon>core chlorophytes</taxon>
        <taxon>Chlorophyceae</taxon>
        <taxon>CS clade</taxon>
        <taxon>Chlamydomonadales</taxon>
        <taxon>Chlamydomonadaceae</taxon>
        <taxon>Chlamydomonas</taxon>
    </lineage>
</organism>
<name>A0A250WTL6_9CHLO</name>
<evidence type="ECO:0000313" key="3">
    <source>
        <dbReference type="Proteomes" id="UP000232323"/>
    </source>
</evidence>
<sequence length="182" mass="20424">MSNDKVWCGCIVCCTKAANISVVTNVPLISKTTARIHCKKNRPWKQEFKYFYPGADHHPIHNDPQPVQTVVEPSTSFTSNASDTFLEELQQGQEIDAPSFVDALQENIARAIEPDVRQNELPEARDKSRSDLALRTLRNVPGQDDKFYGKASQHEPKEKRGHSSAATQQLKKSAHNKSGRNK</sequence>
<gene>
    <name evidence="2" type="ORF">CEUSTIGMA_g1529.t1</name>
</gene>
<feature type="compositionally biased region" description="Basic and acidic residues" evidence="1">
    <location>
        <begin position="143"/>
        <end position="158"/>
    </location>
</feature>
<dbReference type="Proteomes" id="UP000232323">
    <property type="component" value="Unassembled WGS sequence"/>
</dbReference>
<accession>A0A250WTL6</accession>
<reference evidence="2 3" key="1">
    <citation type="submission" date="2017-08" db="EMBL/GenBank/DDBJ databases">
        <title>Acidophilic green algal genome provides insights into adaptation to an acidic environment.</title>
        <authorList>
            <person name="Hirooka S."/>
            <person name="Hirose Y."/>
            <person name="Kanesaki Y."/>
            <person name="Higuchi S."/>
            <person name="Fujiwara T."/>
            <person name="Onuma R."/>
            <person name="Era A."/>
            <person name="Ohbayashi R."/>
            <person name="Uzuka A."/>
            <person name="Nozaki H."/>
            <person name="Yoshikawa H."/>
            <person name="Miyagishima S.Y."/>
        </authorList>
    </citation>
    <scope>NUCLEOTIDE SEQUENCE [LARGE SCALE GENOMIC DNA]</scope>
    <source>
        <strain evidence="2 3">NIES-2499</strain>
    </source>
</reference>
<keyword evidence="3" id="KW-1185">Reference proteome</keyword>
<dbReference type="AlphaFoldDB" id="A0A250WTL6"/>
<feature type="region of interest" description="Disordered" evidence="1">
    <location>
        <begin position="137"/>
        <end position="182"/>
    </location>
</feature>
<dbReference type="EMBL" id="BEGY01000006">
    <property type="protein sequence ID" value="GAX74079.1"/>
    <property type="molecule type" value="Genomic_DNA"/>
</dbReference>
<evidence type="ECO:0000313" key="2">
    <source>
        <dbReference type="EMBL" id="GAX74079.1"/>
    </source>
</evidence>
<feature type="compositionally biased region" description="Basic residues" evidence="1">
    <location>
        <begin position="172"/>
        <end position="182"/>
    </location>
</feature>
<protein>
    <submittedName>
        <fullName evidence="2">Uncharacterized protein</fullName>
    </submittedName>
</protein>
<proteinExistence type="predicted"/>